<reference evidence="2 3" key="1">
    <citation type="journal article" date="2021" name="Nat. Plants">
        <title>The Taxus genome provides insights into paclitaxel biosynthesis.</title>
        <authorList>
            <person name="Xiong X."/>
            <person name="Gou J."/>
            <person name="Liao Q."/>
            <person name="Li Y."/>
            <person name="Zhou Q."/>
            <person name="Bi G."/>
            <person name="Li C."/>
            <person name="Du R."/>
            <person name="Wang X."/>
            <person name="Sun T."/>
            <person name="Guo L."/>
            <person name="Liang H."/>
            <person name="Lu P."/>
            <person name="Wu Y."/>
            <person name="Zhang Z."/>
            <person name="Ro D.K."/>
            <person name="Shang Y."/>
            <person name="Huang S."/>
            <person name="Yan J."/>
        </authorList>
    </citation>
    <scope>NUCLEOTIDE SEQUENCE [LARGE SCALE GENOMIC DNA]</scope>
    <source>
        <strain evidence="2">Ta-2019</strain>
    </source>
</reference>
<evidence type="ECO:0000313" key="3">
    <source>
        <dbReference type="Proteomes" id="UP000824469"/>
    </source>
</evidence>
<dbReference type="SUPFAM" id="SSF56112">
    <property type="entry name" value="Protein kinase-like (PK-like)"/>
    <property type="match status" value="1"/>
</dbReference>
<sequence length="157" mass="17708">MEVFHILSYFLRRYRKKHKHVDMKVAKGYARKNLWGLLYLHSHNSQIIQRDLKCDNIFVNSNHGEVKIGDLGLATLLRPYPFVVLKRSGVEGDVALNDINKRIMMPPKRPIQHPIGDYARLPSAASTGSGLSGKAIVALTKIHTRGKGAIKIMRKKG</sequence>
<evidence type="ECO:0000313" key="2">
    <source>
        <dbReference type="EMBL" id="KAH9330793.1"/>
    </source>
</evidence>
<name>A0AA38GYB9_TAXCH</name>
<dbReference type="Pfam" id="PF00069">
    <property type="entry name" value="Pkinase"/>
    <property type="match status" value="1"/>
</dbReference>
<dbReference type="InterPro" id="IPR039933">
    <property type="entry name" value="XRI1"/>
</dbReference>
<dbReference type="GO" id="GO:0005524">
    <property type="term" value="F:ATP binding"/>
    <property type="evidence" value="ECO:0007669"/>
    <property type="project" value="InterPro"/>
</dbReference>
<dbReference type="InterPro" id="IPR000719">
    <property type="entry name" value="Prot_kinase_dom"/>
</dbReference>
<dbReference type="GO" id="GO:0007143">
    <property type="term" value="P:female meiotic nuclear division"/>
    <property type="evidence" value="ECO:0007669"/>
    <property type="project" value="InterPro"/>
</dbReference>
<dbReference type="GO" id="GO:0007140">
    <property type="term" value="P:male meiotic nuclear division"/>
    <property type="evidence" value="ECO:0007669"/>
    <property type="project" value="InterPro"/>
</dbReference>
<accession>A0AA38GYB9</accession>
<dbReference type="PANTHER" id="PTHR33385:SF18">
    <property type="entry name" value="XRI1-LIKE PROTEIN"/>
    <property type="match status" value="1"/>
</dbReference>
<proteinExistence type="predicted"/>
<dbReference type="PROSITE" id="PS50011">
    <property type="entry name" value="PROTEIN_KINASE_DOM"/>
    <property type="match status" value="1"/>
</dbReference>
<dbReference type="InterPro" id="IPR011009">
    <property type="entry name" value="Kinase-like_dom_sf"/>
</dbReference>
<gene>
    <name evidence="2" type="ORF">KI387_002901</name>
</gene>
<evidence type="ECO:0000259" key="1">
    <source>
        <dbReference type="PROSITE" id="PS50011"/>
    </source>
</evidence>
<feature type="domain" description="Protein kinase" evidence="1">
    <location>
        <begin position="1"/>
        <end position="157"/>
    </location>
</feature>
<dbReference type="Proteomes" id="UP000824469">
    <property type="component" value="Unassembled WGS sequence"/>
</dbReference>
<comment type="caution">
    <text evidence="2">The sequence shown here is derived from an EMBL/GenBank/DDBJ whole genome shotgun (WGS) entry which is preliminary data.</text>
</comment>
<organism evidence="2 3">
    <name type="scientific">Taxus chinensis</name>
    <name type="common">Chinese yew</name>
    <name type="synonym">Taxus wallichiana var. chinensis</name>
    <dbReference type="NCBI Taxonomy" id="29808"/>
    <lineage>
        <taxon>Eukaryota</taxon>
        <taxon>Viridiplantae</taxon>
        <taxon>Streptophyta</taxon>
        <taxon>Embryophyta</taxon>
        <taxon>Tracheophyta</taxon>
        <taxon>Spermatophyta</taxon>
        <taxon>Pinopsida</taxon>
        <taxon>Pinidae</taxon>
        <taxon>Conifers II</taxon>
        <taxon>Cupressales</taxon>
        <taxon>Taxaceae</taxon>
        <taxon>Taxus</taxon>
    </lineage>
</organism>
<dbReference type="PANTHER" id="PTHR33385">
    <property type="entry name" value="PROTEIN XRI1"/>
    <property type="match status" value="1"/>
</dbReference>
<protein>
    <recommendedName>
        <fullName evidence="1">Protein kinase domain-containing protein</fullName>
    </recommendedName>
</protein>
<keyword evidence="3" id="KW-1185">Reference proteome</keyword>
<dbReference type="GO" id="GO:0004672">
    <property type="term" value="F:protein kinase activity"/>
    <property type="evidence" value="ECO:0007669"/>
    <property type="project" value="InterPro"/>
</dbReference>
<dbReference type="EMBL" id="JAHRHJ020000001">
    <property type="protein sequence ID" value="KAH9330793.1"/>
    <property type="molecule type" value="Genomic_DNA"/>
</dbReference>
<dbReference type="Gene3D" id="1.10.510.10">
    <property type="entry name" value="Transferase(Phosphotransferase) domain 1"/>
    <property type="match status" value="1"/>
</dbReference>
<dbReference type="AlphaFoldDB" id="A0AA38GYB9"/>